<protein>
    <submittedName>
        <fullName evidence="1">Uncharacterized protein</fullName>
    </submittedName>
</protein>
<sequence length="85" mass="9317">MSPTPHHISLTSATRSSQSKKIIIIIIIIMSSTTSSTSTTITTKEVCLTSFVSITNTASIFYDLKVMAPTELGRVRKMTLKPQRS</sequence>
<proteinExistence type="predicted"/>
<reference evidence="1 2" key="1">
    <citation type="journal article" date="2021" name="Elife">
        <title>Chloroplast acquisition without the gene transfer in kleptoplastic sea slugs, Plakobranchus ocellatus.</title>
        <authorList>
            <person name="Maeda T."/>
            <person name="Takahashi S."/>
            <person name="Yoshida T."/>
            <person name="Shimamura S."/>
            <person name="Takaki Y."/>
            <person name="Nagai Y."/>
            <person name="Toyoda A."/>
            <person name="Suzuki Y."/>
            <person name="Arimoto A."/>
            <person name="Ishii H."/>
            <person name="Satoh N."/>
            <person name="Nishiyama T."/>
            <person name="Hasebe M."/>
            <person name="Maruyama T."/>
            <person name="Minagawa J."/>
            <person name="Obokata J."/>
            <person name="Shigenobu S."/>
        </authorList>
    </citation>
    <scope>NUCLEOTIDE SEQUENCE [LARGE SCALE GENOMIC DNA]</scope>
</reference>
<dbReference type="AlphaFoldDB" id="A0AAV4CRH7"/>
<dbReference type="EMBL" id="BLXT01006904">
    <property type="protein sequence ID" value="GFO34482.1"/>
    <property type="molecule type" value="Genomic_DNA"/>
</dbReference>
<name>A0AAV4CRH7_9GAST</name>
<gene>
    <name evidence="1" type="ORF">PoB_006098700</name>
</gene>
<accession>A0AAV4CRH7</accession>
<comment type="caution">
    <text evidence="1">The sequence shown here is derived from an EMBL/GenBank/DDBJ whole genome shotgun (WGS) entry which is preliminary data.</text>
</comment>
<evidence type="ECO:0000313" key="2">
    <source>
        <dbReference type="Proteomes" id="UP000735302"/>
    </source>
</evidence>
<dbReference type="Proteomes" id="UP000735302">
    <property type="component" value="Unassembled WGS sequence"/>
</dbReference>
<keyword evidence="2" id="KW-1185">Reference proteome</keyword>
<organism evidence="1 2">
    <name type="scientific">Plakobranchus ocellatus</name>
    <dbReference type="NCBI Taxonomy" id="259542"/>
    <lineage>
        <taxon>Eukaryota</taxon>
        <taxon>Metazoa</taxon>
        <taxon>Spiralia</taxon>
        <taxon>Lophotrochozoa</taxon>
        <taxon>Mollusca</taxon>
        <taxon>Gastropoda</taxon>
        <taxon>Heterobranchia</taxon>
        <taxon>Euthyneura</taxon>
        <taxon>Panpulmonata</taxon>
        <taxon>Sacoglossa</taxon>
        <taxon>Placobranchoidea</taxon>
        <taxon>Plakobranchidae</taxon>
        <taxon>Plakobranchus</taxon>
    </lineage>
</organism>
<evidence type="ECO:0000313" key="1">
    <source>
        <dbReference type="EMBL" id="GFO34482.1"/>
    </source>
</evidence>